<evidence type="ECO:0000313" key="3">
    <source>
        <dbReference type="Proteomes" id="UP001500212"/>
    </source>
</evidence>
<accession>A0ABP8TQH3</accession>
<proteinExistence type="predicted"/>
<organism evidence="2 3">
    <name type="scientific">Actinoallomurus liliacearum</name>
    <dbReference type="NCBI Taxonomy" id="1080073"/>
    <lineage>
        <taxon>Bacteria</taxon>
        <taxon>Bacillati</taxon>
        <taxon>Actinomycetota</taxon>
        <taxon>Actinomycetes</taxon>
        <taxon>Streptosporangiales</taxon>
        <taxon>Thermomonosporaceae</taxon>
        <taxon>Actinoallomurus</taxon>
    </lineage>
</organism>
<keyword evidence="3" id="KW-1185">Reference proteome</keyword>
<sequence length="130" mass="13939">MPPKDARRMMRSGIVQLSAVSLLSLTVVGCSSRSETAYCVDSWAPVGSSYRVVPDYFCDNGGSYGRYYWYYGGRYRNNGYVSGGSSVRPRRGTRIVSRGGRVISSGKSHSSGHGVSRGGFGHHGSSSRGG</sequence>
<dbReference type="PROSITE" id="PS51257">
    <property type="entry name" value="PROKAR_LIPOPROTEIN"/>
    <property type="match status" value="1"/>
</dbReference>
<evidence type="ECO:0008006" key="4">
    <source>
        <dbReference type="Google" id="ProtNLM"/>
    </source>
</evidence>
<dbReference type="Proteomes" id="UP001500212">
    <property type="component" value="Unassembled WGS sequence"/>
</dbReference>
<feature type="compositionally biased region" description="Low complexity" evidence="1">
    <location>
        <begin position="104"/>
        <end position="114"/>
    </location>
</feature>
<feature type="compositionally biased region" description="Gly residues" evidence="1">
    <location>
        <begin position="115"/>
        <end position="130"/>
    </location>
</feature>
<name>A0ABP8TQH3_9ACTN</name>
<feature type="region of interest" description="Disordered" evidence="1">
    <location>
        <begin position="96"/>
        <end position="130"/>
    </location>
</feature>
<protein>
    <recommendedName>
        <fullName evidence="4">Lipoprotein</fullName>
    </recommendedName>
</protein>
<gene>
    <name evidence="2" type="ORF">GCM10023195_60490</name>
</gene>
<comment type="caution">
    <text evidence="2">The sequence shown here is derived from an EMBL/GenBank/DDBJ whole genome shotgun (WGS) entry which is preliminary data.</text>
</comment>
<dbReference type="RefSeq" id="WP_345362034.1">
    <property type="nucleotide sequence ID" value="NZ_BAABHJ010000023.1"/>
</dbReference>
<reference evidence="3" key="1">
    <citation type="journal article" date="2019" name="Int. J. Syst. Evol. Microbiol.">
        <title>The Global Catalogue of Microorganisms (GCM) 10K type strain sequencing project: providing services to taxonomists for standard genome sequencing and annotation.</title>
        <authorList>
            <consortium name="The Broad Institute Genomics Platform"/>
            <consortium name="The Broad Institute Genome Sequencing Center for Infectious Disease"/>
            <person name="Wu L."/>
            <person name="Ma J."/>
        </authorList>
    </citation>
    <scope>NUCLEOTIDE SEQUENCE [LARGE SCALE GENOMIC DNA]</scope>
    <source>
        <strain evidence="3">JCM 17938</strain>
    </source>
</reference>
<evidence type="ECO:0000256" key="1">
    <source>
        <dbReference type="SAM" id="MobiDB-lite"/>
    </source>
</evidence>
<evidence type="ECO:0000313" key="2">
    <source>
        <dbReference type="EMBL" id="GAA4613914.1"/>
    </source>
</evidence>
<dbReference type="EMBL" id="BAABHJ010000023">
    <property type="protein sequence ID" value="GAA4613914.1"/>
    <property type="molecule type" value="Genomic_DNA"/>
</dbReference>